<feature type="transmembrane region" description="Helical" evidence="1">
    <location>
        <begin position="280"/>
        <end position="299"/>
    </location>
</feature>
<feature type="transmembrane region" description="Helical" evidence="1">
    <location>
        <begin position="109"/>
        <end position="129"/>
    </location>
</feature>
<feature type="transmembrane region" description="Helical" evidence="1">
    <location>
        <begin position="305"/>
        <end position="325"/>
    </location>
</feature>
<organism evidence="2 3">
    <name type="scientific">Talaromyces proteolyticus</name>
    <dbReference type="NCBI Taxonomy" id="1131652"/>
    <lineage>
        <taxon>Eukaryota</taxon>
        <taxon>Fungi</taxon>
        <taxon>Dikarya</taxon>
        <taxon>Ascomycota</taxon>
        <taxon>Pezizomycotina</taxon>
        <taxon>Eurotiomycetes</taxon>
        <taxon>Eurotiomycetidae</taxon>
        <taxon>Eurotiales</taxon>
        <taxon>Trichocomaceae</taxon>
        <taxon>Talaromyces</taxon>
        <taxon>Talaromyces sect. Bacilispori</taxon>
    </lineage>
</organism>
<keyword evidence="1" id="KW-0812">Transmembrane</keyword>
<keyword evidence="3" id="KW-1185">Reference proteome</keyword>
<gene>
    <name evidence="2" type="ORF">BGW36DRAFT_435931</name>
</gene>
<evidence type="ECO:0008006" key="4">
    <source>
        <dbReference type="Google" id="ProtNLM"/>
    </source>
</evidence>
<keyword evidence="1" id="KW-1133">Transmembrane helix</keyword>
<evidence type="ECO:0000256" key="1">
    <source>
        <dbReference type="SAM" id="Phobius"/>
    </source>
</evidence>
<sequence length="478" mass="52128">MSVESCSSADSGSATAVATPEPEVILSVGSRKTVSQEKCLATISSVQQTPFTIGPCSATFTTPKRKGRYILSTENTLKNSLLMSVGYLELANAGDFAANVWNDVPPPKFAIVLMAIGGTLALSIPYFAFKDACSSWANIRLLRRERIRIRATTKKGSSDEETQLSISEQHSQRVLLDMTRRELGSEIVDRLGMEILMGCGALLVGVGTLMAIGGADPEVFIASNLLSGYVGNSWAASYSIVNAAWSIFIWIRAHRHGRAASRFLPVDVNNSLVQPRLGSIQMHSIINGATGLIAGAASLLTATLWWGYVVLAPCIISMIWCNYYWRHTIGYDRPIIQHLPNPLNWAEIVGELGFIEHTRIILTDEALQLPSSDLPTAILGLRSLPSIIDFIVRNDLFEDFSRRILQDESLASSLIVISDGNSAVIASDAILTANEEQARQVTEIAHTCIRVAGPRHLVYRQRYLLDILGSALCHESNS</sequence>
<feature type="transmembrane region" description="Helical" evidence="1">
    <location>
        <begin position="195"/>
        <end position="215"/>
    </location>
</feature>
<dbReference type="RefSeq" id="XP_046078498.1">
    <property type="nucleotide sequence ID" value="XM_046221436.1"/>
</dbReference>
<dbReference type="Proteomes" id="UP001201262">
    <property type="component" value="Unassembled WGS sequence"/>
</dbReference>
<protein>
    <recommendedName>
        <fullName evidence="4">Integral membrane protein</fullName>
    </recommendedName>
</protein>
<proteinExistence type="predicted"/>
<accession>A0AAD4L4L9</accession>
<dbReference type="EMBL" id="JAJTJA010000001">
    <property type="protein sequence ID" value="KAH8705877.1"/>
    <property type="molecule type" value="Genomic_DNA"/>
</dbReference>
<name>A0AAD4L4L9_9EURO</name>
<comment type="caution">
    <text evidence="2">The sequence shown here is derived from an EMBL/GenBank/DDBJ whole genome shotgun (WGS) entry which is preliminary data.</text>
</comment>
<evidence type="ECO:0000313" key="2">
    <source>
        <dbReference type="EMBL" id="KAH8705877.1"/>
    </source>
</evidence>
<keyword evidence="1" id="KW-0472">Membrane</keyword>
<dbReference type="GeneID" id="70251723"/>
<evidence type="ECO:0000313" key="3">
    <source>
        <dbReference type="Proteomes" id="UP001201262"/>
    </source>
</evidence>
<feature type="transmembrane region" description="Helical" evidence="1">
    <location>
        <begin position="235"/>
        <end position="253"/>
    </location>
</feature>
<reference evidence="2" key="1">
    <citation type="submission" date="2021-12" db="EMBL/GenBank/DDBJ databases">
        <title>Convergent genome expansion in fungi linked to evolution of root-endophyte symbiosis.</title>
        <authorList>
            <consortium name="DOE Joint Genome Institute"/>
            <person name="Ke Y.-H."/>
            <person name="Bonito G."/>
            <person name="Liao H.-L."/>
            <person name="Looney B."/>
            <person name="Rojas-Flechas A."/>
            <person name="Nash J."/>
            <person name="Hameed K."/>
            <person name="Schadt C."/>
            <person name="Martin F."/>
            <person name="Crous P.W."/>
            <person name="Miettinen O."/>
            <person name="Magnuson J.K."/>
            <person name="Labbe J."/>
            <person name="Jacobson D."/>
            <person name="Doktycz M.J."/>
            <person name="Veneault-Fourrey C."/>
            <person name="Kuo A."/>
            <person name="Mondo S."/>
            <person name="Calhoun S."/>
            <person name="Riley R."/>
            <person name="Ohm R."/>
            <person name="LaButti K."/>
            <person name="Andreopoulos B."/>
            <person name="Pangilinan J."/>
            <person name="Nolan M."/>
            <person name="Tritt A."/>
            <person name="Clum A."/>
            <person name="Lipzen A."/>
            <person name="Daum C."/>
            <person name="Barry K."/>
            <person name="Grigoriev I.V."/>
            <person name="Vilgalys R."/>
        </authorList>
    </citation>
    <scope>NUCLEOTIDE SEQUENCE</scope>
    <source>
        <strain evidence="2">PMI_201</strain>
    </source>
</reference>
<dbReference type="AlphaFoldDB" id="A0AAD4L4L9"/>